<feature type="transmembrane region" description="Helical" evidence="1">
    <location>
        <begin position="12"/>
        <end position="31"/>
    </location>
</feature>
<keyword evidence="1" id="KW-0812">Transmembrane</keyword>
<dbReference type="SUPFAM" id="SSF69322">
    <property type="entry name" value="Tricorn protease domain 2"/>
    <property type="match status" value="1"/>
</dbReference>
<proteinExistence type="predicted"/>
<dbReference type="Proteomes" id="UP001546774">
    <property type="component" value="Unassembled WGS sequence"/>
</dbReference>
<keyword evidence="3" id="KW-1185">Reference proteome</keyword>
<keyword evidence="1" id="KW-1133">Transmembrane helix</keyword>
<comment type="caution">
    <text evidence="2">The sequence shown here is derived from an EMBL/GenBank/DDBJ whole genome shotgun (WGS) entry which is preliminary data.</text>
</comment>
<reference evidence="2" key="1">
    <citation type="submission" date="2024-03" db="EMBL/GenBank/DDBJ databases">
        <title>Human intestinal bacterial collection.</title>
        <authorList>
            <person name="Pauvert C."/>
            <person name="Hitch T.C.A."/>
            <person name="Clavel T."/>
        </authorList>
    </citation>
    <scope>NUCLEOTIDE SEQUENCE [LARGE SCALE GENOMIC DNA]</scope>
    <source>
        <strain evidence="2">CLA-AA-H89B</strain>
    </source>
</reference>
<protein>
    <recommendedName>
        <fullName evidence="4">Arylsulfotransferase N-terminal domain-containing protein</fullName>
    </recommendedName>
</protein>
<keyword evidence="1" id="KW-0472">Membrane</keyword>
<organism evidence="2 3">
    <name type="scientific">Lachnospira intestinalis</name>
    <dbReference type="NCBI Taxonomy" id="3133158"/>
    <lineage>
        <taxon>Bacteria</taxon>
        <taxon>Bacillati</taxon>
        <taxon>Bacillota</taxon>
        <taxon>Clostridia</taxon>
        <taxon>Lachnospirales</taxon>
        <taxon>Lachnospiraceae</taxon>
        <taxon>Lachnospira</taxon>
    </lineage>
</organism>
<evidence type="ECO:0008006" key="4">
    <source>
        <dbReference type="Google" id="ProtNLM"/>
    </source>
</evidence>
<name>A0ABV1H7N1_9FIRM</name>
<sequence length="665" mass="75498">MDNRENATYKYIILAVAFMVTVVVTFISMNYETSAISTMTMTQATLPVVMMQTEEGQLYNRLYGYTQKVDASMMGETLTPLPTDKKLSVVVDLYGQELEGVSYKVRDLSDLSLIENTKVEDYTQDKSRADVVLNIKNLIDNNKEYLLEVTISTKKQEEIYYYTRIISGTDFQVQDKLNYVLELNSYAYDQTQLKNLTQYLETTSSGDNSNFGKVNIHSKQSQVGWGELGPFIESDRIPSITQIGQETAEITIDYMVGAENDNNSYDTYRVKDYYKIRQSGSKLYLLDYEREAGQYFDGQNDFLSSSKINLGIQPDTDVMAQASDNGQYTAFVSRNTLWELDSDNSELTKVFSFDAEDSDNIRERGSQHEIRIMSVSDEGSLYFLICGYMSRGAHEGEMGISLCSYNYGENVVQEELYLPVDVSYESMEERIGGIAYVNDNNLFYILIDDTLYAINLISREVMTEVSGLAQGTYAVSKGRNMIAYSENHSQYDTDSIRIFNMQDGTDYTIRADAGEKLKVLGYINSDFIYGIADAEDIVSEGDGNTFFPMYQVNIMASDYTMQKEYNEPGIYVSNAIVDKLRVNLYRVVKNADGSFSETTMDQLINREENSTSDGLVIDTISTTNRKTEVILVLKKAISNVNNITVRYSDKMIFKKDETSDLLMKH</sequence>
<gene>
    <name evidence="2" type="ORF">WMO37_11985</name>
</gene>
<dbReference type="EMBL" id="JBBMFS010000011">
    <property type="protein sequence ID" value="MEQ2555714.1"/>
    <property type="molecule type" value="Genomic_DNA"/>
</dbReference>
<evidence type="ECO:0000256" key="1">
    <source>
        <dbReference type="SAM" id="Phobius"/>
    </source>
</evidence>
<evidence type="ECO:0000313" key="3">
    <source>
        <dbReference type="Proteomes" id="UP001546774"/>
    </source>
</evidence>
<accession>A0ABV1H7N1</accession>
<evidence type="ECO:0000313" key="2">
    <source>
        <dbReference type="EMBL" id="MEQ2555714.1"/>
    </source>
</evidence>